<dbReference type="PANTHER" id="PTHR37464">
    <property type="entry name" value="BLL2463 PROTEIN"/>
    <property type="match status" value="1"/>
</dbReference>
<dbReference type="NCBIfam" id="TIGR02226">
    <property type="entry name" value="two_anch"/>
    <property type="match status" value="1"/>
</dbReference>
<name>A0A418N8Q5_9FLAO</name>
<sequence length="424" mass="49006">MVLTHPTYLWALLGLLVPLAIHLWSKKEAKTIKIGSVQLLDESNSRQSSSIQLNEWLLLLLRMLILALVLLLMAGPQWRIQHNKKQITYLVEPSLANYSSLMGLLDSLSESSQVLLLKQGFPEWEQDFELPSEPMVPQYWQLVQRMDSLASDSIVVFTRAYVEGVKSMRPKTRKKIHWVVMESDTLFEKPLLAYQREKDMELVSLQGNGQTTYFKKQTLSDGFSHAGDSLKLEVDGNMQTVPLVDLDTVHVNIMADTEFETDRQYLEASFRALSKFLDRKIQVQSVDADVENEVGLNIWLRKKKWEPKPGKWLVFKEDILSNTLIKESGQSNVYWLTSTLNTENTTQKHFTEQLLRLLDLDAAVTPLVTQYDQRQMDVAELKPNYVGEPKKKERTTLLDVSQWVFWILVIFMVVERVTAYVKRQ</sequence>
<proteinExistence type="predicted"/>
<evidence type="ECO:0000259" key="2">
    <source>
        <dbReference type="Pfam" id="PF07584"/>
    </source>
</evidence>
<comment type="caution">
    <text evidence="3">The sequence shown here is derived from an EMBL/GenBank/DDBJ whole genome shotgun (WGS) entry which is preliminary data.</text>
</comment>
<evidence type="ECO:0000313" key="4">
    <source>
        <dbReference type="EMBL" id="TXK02841.1"/>
    </source>
</evidence>
<reference evidence="4 6" key="2">
    <citation type="submission" date="2019-07" db="EMBL/GenBank/DDBJ databases">
        <title>Draft genome of two Muricauda strains isolated from deep sea.</title>
        <authorList>
            <person name="Sun C."/>
        </authorList>
    </citation>
    <scope>NUCLEOTIDE SEQUENCE [LARGE SCALE GENOMIC DNA]</scope>
    <source>
        <strain evidence="4 6">NH166</strain>
    </source>
</reference>
<evidence type="ECO:0000313" key="5">
    <source>
        <dbReference type="Proteomes" id="UP000284189"/>
    </source>
</evidence>
<dbReference type="Proteomes" id="UP000321528">
    <property type="component" value="Unassembled WGS sequence"/>
</dbReference>
<keyword evidence="1" id="KW-0472">Membrane</keyword>
<protein>
    <recommendedName>
        <fullName evidence="2">Aerotolerance regulator N-terminal domain-containing protein</fullName>
    </recommendedName>
</protein>
<feature type="domain" description="Aerotolerance regulator N-terminal" evidence="2">
    <location>
        <begin position="1"/>
        <end position="76"/>
    </location>
</feature>
<feature type="transmembrane region" description="Helical" evidence="1">
    <location>
        <begin position="56"/>
        <end position="78"/>
    </location>
</feature>
<dbReference type="EMBL" id="VNWL01000017">
    <property type="protein sequence ID" value="TXK02841.1"/>
    <property type="molecule type" value="Genomic_DNA"/>
</dbReference>
<dbReference type="EMBL" id="QXFJ01000018">
    <property type="protein sequence ID" value="RIV71373.1"/>
    <property type="molecule type" value="Genomic_DNA"/>
</dbReference>
<feature type="transmembrane region" description="Helical" evidence="1">
    <location>
        <begin position="6"/>
        <end position="24"/>
    </location>
</feature>
<keyword evidence="1" id="KW-1133">Transmembrane helix</keyword>
<accession>A0A418N8Q5</accession>
<keyword evidence="1" id="KW-0812">Transmembrane</keyword>
<dbReference type="Proteomes" id="UP000284189">
    <property type="component" value="Unassembled WGS sequence"/>
</dbReference>
<evidence type="ECO:0000313" key="3">
    <source>
        <dbReference type="EMBL" id="RIV71373.1"/>
    </source>
</evidence>
<dbReference type="InterPro" id="IPR011933">
    <property type="entry name" value="Double_TM_dom"/>
</dbReference>
<organism evidence="3 5">
    <name type="scientific">Flagellimonas aequoris</name>
    <dbReference type="NCBI Taxonomy" id="2306997"/>
    <lineage>
        <taxon>Bacteria</taxon>
        <taxon>Pseudomonadati</taxon>
        <taxon>Bacteroidota</taxon>
        <taxon>Flavobacteriia</taxon>
        <taxon>Flavobacteriales</taxon>
        <taxon>Flavobacteriaceae</taxon>
        <taxon>Flagellimonas</taxon>
    </lineage>
</organism>
<dbReference type="InterPro" id="IPR024163">
    <property type="entry name" value="Aerotolerance_reg_N"/>
</dbReference>
<reference evidence="3 5" key="1">
    <citation type="submission" date="2018-08" db="EMBL/GenBank/DDBJ databases">
        <title>Proposal of Muricauda 72 sp.nov. and Muricauda NH166 sp.nov., isolated from seawater.</title>
        <authorList>
            <person name="Cheng H."/>
            <person name="Wu Y.-H."/>
            <person name="Guo L.-L."/>
            <person name="Xu X.-W."/>
        </authorList>
    </citation>
    <scope>NUCLEOTIDE SEQUENCE [LARGE SCALE GENOMIC DNA]</scope>
    <source>
        <strain evidence="3 5">NH166</strain>
    </source>
</reference>
<evidence type="ECO:0000256" key="1">
    <source>
        <dbReference type="SAM" id="Phobius"/>
    </source>
</evidence>
<dbReference type="OrthoDB" id="890881at2"/>
<keyword evidence="6" id="KW-1185">Reference proteome</keyword>
<dbReference type="Pfam" id="PF07584">
    <property type="entry name" value="BatA"/>
    <property type="match status" value="1"/>
</dbReference>
<gene>
    <name evidence="3" type="ORF">D2U88_08270</name>
    <name evidence="4" type="ORF">FQ019_08200</name>
</gene>
<evidence type="ECO:0000313" key="6">
    <source>
        <dbReference type="Proteomes" id="UP000321528"/>
    </source>
</evidence>
<dbReference type="AlphaFoldDB" id="A0A418N8Q5"/>
<dbReference type="PANTHER" id="PTHR37464:SF1">
    <property type="entry name" value="BLL2463 PROTEIN"/>
    <property type="match status" value="1"/>
</dbReference>